<keyword evidence="4" id="KW-0808">Transferase</keyword>
<feature type="domain" description="FAD dependent oxidoreductase" evidence="10">
    <location>
        <begin position="251"/>
        <end position="569"/>
    </location>
</feature>
<dbReference type="GO" id="GO:0004808">
    <property type="term" value="F:tRNA (5-methylaminomethyl-2-thiouridylate)(34)-methyltransferase activity"/>
    <property type="evidence" value="ECO:0007669"/>
    <property type="project" value="InterPro"/>
</dbReference>
<dbReference type="PANTHER" id="PTHR13847">
    <property type="entry name" value="SARCOSINE DEHYDROGENASE-RELATED"/>
    <property type="match status" value="1"/>
</dbReference>
<protein>
    <submittedName>
        <fullName evidence="12">FAD-dependent oxidoreductase</fullName>
    </submittedName>
</protein>
<dbReference type="Pfam" id="PF05430">
    <property type="entry name" value="Methyltransf_30"/>
    <property type="match status" value="1"/>
</dbReference>
<keyword evidence="9" id="KW-0511">Multifunctional enzyme</keyword>
<dbReference type="GO" id="GO:0008033">
    <property type="term" value="P:tRNA processing"/>
    <property type="evidence" value="ECO:0007669"/>
    <property type="project" value="UniProtKB-KW"/>
</dbReference>
<evidence type="ECO:0000313" key="12">
    <source>
        <dbReference type="EMBL" id="HHL43586.1"/>
    </source>
</evidence>
<evidence type="ECO:0000256" key="4">
    <source>
        <dbReference type="ARBA" id="ARBA00022679"/>
    </source>
</evidence>
<dbReference type="GO" id="GO:0005737">
    <property type="term" value="C:cytoplasm"/>
    <property type="evidence" value="ECO:0007669"/>
    <property type="project" value="TreeGrafter"/>
</dbReference>
<dbReference type="PANTHER" id="PTHR13847:SF283">
    <property type="entry name" value="TRNA 5-METHYLAMINOMETHYL-2-THIOURIDINE BIOSYNTHESIS BIFUNCTIONAL PROTEIN MNMC"/>
    <property type="match status" value="1"/>
</dbReference>
<gene>
    <name evidence="12" type="ORF">ENJ42_08215</name>
</gene>
<dbReference type="NCBIfam" id="NF033855">
    <property type="entry name" value="tRNA_MNMC2"/>
    <property type="match status" value="1"/>
</dbReference>
<dbReference type="InterPro" id="IPR006076">
    <property type="entry name" value="FAD-dep_OxRdtase"/>
</dbReference>
<keyword evidence="2" id="KW-0489">Methyltransferase</keyword>
<dbReference type="Pfam" id="PF01266">
    <property type="entry name" value="DAO"/>
    <property type="match status" value="1"/>
</dbReference>
<feature type="domain" description="MnmC-like methyltransferase" evidence="11">
    <location>
        <begin position="115"/>
        <end position="234"/>
    </location>
</feature>
<keyword evidence="1" id="KW-0963">Cytoplasm</keyword>
<keyword evidence="6" id="KW-0819">tRNA processing</keyword>
<dbReference type="Gene3D" id="3.30.9.10">
    <property type="entry name" value="D-Amino Acid Oxidase, subunit A, domain 2"/>
    <property type="match status" value="1"/>
</dbReference>
<dbReference type="HAMAP" id="MF_01102">
    <property type="entry name" value="MnmC"/>
    <property type="match status" value="1"/>
</dbReference>
<dbReference type="GO" id="GO:0032259">
    <property type="term" value="P:methylation"/>
    <property type="evidence" value="ECO:0007669"/>
    <property type="project" value="UniProtKB-KW"/>
</dbReference>
<dbReference type="InterPro" id="IPR036188">
    <property type="entry name" value="FAD/NAD-bd_sf"/>
</dbReference>
<keyword evidence="8" id="KW-0560">Oxidoreductase</keyword>
<keyword evidence="5" id="KW-0949">S-adenosyl-L-methionine</keyword>
<feature type="non-terminal residue" evidence="12">
    <location>
        <position position="577"/>
    </location>
</feature>
<evidence type="ECO:0000259" key="10">
    <source>
        <dbReference type="Pfam" id="PF01266"/>
    </source>
</evidence>
<evidence type="ECO:0000256" key="1">
    <source>
        <dbReference type="ARBA" id="ARBA00022490"/>
    </source>
</evidence>
<dbReference type="SUPFAM" id="SSF51905">
    <property type="entry name" value="FAD/NAD(P)-binding domain"/>
    <property type="match status" value="1"/>
</dbReference>
<keyword evidence="7" id="KW-0274">FAD</keyword>
<accession>A0A7C5R4S5</accession>
<evidence type="ECO:0000256" key="7">
    <source>
        <dbReference type="ARBA" id="ARBA00022827"/>
    </source>
</evidence>
<proteinExistence type="inferred from homology"/>
<dbReference type="InterPro" id="IPR029063">
    <property type="entry name" value="SAM-dependent_MTases_sf"/>
</dbReference>
<sequence>MARPPTPLSATPTADIQWRDGSTPISNQFDDIYFSVDGGLEETVNVFLTGCHLPHDWQNQDIYTICELGFGTGLNFLATLDLWQHHPGAGRLHFVSIEAYPLDKESLKRALDAWPELAPLAKQLLEDWPGRVRGLHRIHFGTVSLTLMHMDVLSALQNMNGDVDAWFLDGFSPAKNQEMWSDEVLTALAAHSVQGTKLASFTVAGKVRRGLERAGFSVQKRQGFGRKRERLEAIYQGGHSRRHQQRPDTPIIIGSGIAGASIARAYQMRGITPVLIDPDQHLETAASGNPAAIVMPRLDLQDRPESRFFLNAYLYARHTYLNTNTVLQTGLIQIAGDEKEALRFTKIAHQAALPPSHMQLLPSQNIGGLSGLDIETPFDAIYFPQAMTIAPKPTIKAWTEKCHRLHSKVGRIDKTDTDWRVWDENGQEIAKASTVHICAGQGVEALVNVDVRYTSGQICWHDTVPAPQTLLTYGGYAAKLGDGILLGATHNHVSKDFQAVELKEETLKNIREYERISRQNLTHSGWKGRASVRVTTRDTLPVSYEMNSGLWVMAGLGSRGFVLAPLLAEAQISHIFA</sequence>
<name>A0A7C5R4S5_9PROT</name>
<dbReference type="EMBL" id="DRMJ01000430">
    <property type="protein sequence ID" value="HHL43586.1"/>
    <property type="molecule type" value="Genomic_DNA"/>
</dbReference>
<dbReference type="Gene3D" id="3.40.50.150">
    <property type="entry name" value="Vaccinia Virus protein VP39"/>
    <property type="match status" value="1"/>
</dbReference>
<dbReference type="Proteomes" id="UP000885830">
    <property type="component" value="Unassembled WGS sequence"/>
</dbReference>
<evidence type="ECO:0000256" key="5">
    <source>
        <dbReference type="ARBA" id="ARBA00022691"/>
    </source>
</evidence>
<dbReference type="InterPro" id="IPR008471">
    <property type="entry name" value="MnmC-like_methylTransf"/>
</dbReference>
<reference evidence="12" key="1">
    <citation type="journal article" date="2020" name="mSystems">
        <title>Genome- and Community-Level Interaction Insights into Carbon Utilization and Element Cycling Functions of Hydrothermarchaeota in Hydrothermal Sediment.</title>
        <authorList>
            <person name="Zhou Z."/>
            <person name="Liu Y."/>
            <person name="Xu W."/>
            <person name="Pan J."/>
            <person name="Luo Z.H."/>
            <person name="Li M."/>
        </authorList>
    </citation>
    <scope>NUCLEOTIDE SEQUENCE [LARGE SCALE GENOMIC DNA]</scope>
    <source>
        <strain evidence="12">HyVt-485</strain>
    </source>
</reference>
<evidence type="ECO:0000256" key="3">
    <source>
        <dbReference type="ARBA" id="ARBA00022630"/>
    </source>
</evidence>
<evidence type="ECO:0000256" key="9">
    <source>
        <dbReference type="ARBA" id="ARBA00023268"/>
    </source>
</evidence>
<keyword evidence="3" id="KW-0285">Flavoprotein</keyword>
<organism evidence="12">
    <name type="scientific">Hellea balneolensis</name>
    <dbReference type="NCBI Taxonomy" id="287478"/>
    <lineage>
        <taxon>Bacteria</taxon>
        <taxon>Pseudomonadati</taxon>
        <taxon>Pseudomonadota</taxon>
        <taxon>Alphaproteobacteria</taxon>
        <taxon>Maricaulales</taxon>
        <taxon>Robiginitomaculaceae</taxon>
        <taxon>Hellea</taxon>
    </lineage>
</organism>
<dbReference type="GO" id="GO:0016645">
    <property type="term" value="F:oxidoreductase activity, acting on the CH-NH group of donors"/>
    <property type="evidence" value="ECO:0007669"/>
    <property type="project" value="InterPro"/>
</dbReference>
<dbReference type="AlphaFoldDB" id="A0A7C5R4S5"/>
<dbReference type="Gene3D" id="3.50.50.60">
    <property type="entry name" value="FAD/NAD(P)-binding domain"/>
    <property type="match status" value="2"/>
</dbReference>
<dbReference type="InterPro" id="IPR023032">
    <property type="entry name" value="tRNA_MAMT_biosynth_bifunc_MnmC"/>
</dbReference>
<evidence type="ECO:0000256" key="6">
    <source>
        <dbReference type="ARBA" id="ARBA00022694"/>
    </source>
</evidence>
<evidence type="ECO:0000256" key="2">
    <source>
        <dbReference type="ARBA" id="ARBA00022603"/>
    </source>
</evidence>
<dbReference type="InterPro" id="IPR047785">
    <property type="entry name" value="tRNA_MNMC2"/>
</dbReference>
<evidence type="ECO:0000259" key="11">
    <source>
        <dbReference type="Pfam" id="PF05430"/>
    </source>
</evidence>
<comment type="caution">
    <text evidence="12">The sequence shown here is derived from an EMBL/GenBank/DDBJ whole genome shotgun (WGS) entry which is preliminary data.</text>
</comment>
<evidence type="ECO:0000256" key="8">
    <source>
        <dbReference type="ARBA" id="ARBA00023002"/>
    </source>
</evidence>